<feature type="domain" description="C2H2-type" evidence="7">
    <location>
        <begin position="1179"/>
        <end position="1203"/>
    </location>
</feature>
<feature type="region of interest" description="Disordered" evidence="6">
    <location>
        <begin position="1042"/>
        <end position="1063"/>
    </location>
</feature>
<gene>
    <name evidence="9" type="ORF">A4X03_0g1089</name>
    <name evidence="8" type="ORF">JKIAZH3_G1596</name>
</gene>
<feature type="compositionally biased region" description="Low complexity" evidence="6">
    <location>
        <begin position="258"/>
        <end position="272"/>
    </location>
</feature>
<organism evidence="9 10">
    <name type="scientific">Tilletia caries</name>
    <name type="common">wheat bunt fungus</name>
    <dbReference type="NCBI Taxonomy" id="13290"/>
    <lineage>
        <taxon>Eukaryota</taxon>
        <taxon>Fungi</taxon>
        <taxon>Dikarya</taxon>
        <taxon>Basidiomycota</taxon>
        <taxon>Ustilaginomycotina</taxon>
        <taxon>Exobasidiomycetes</taxon>
        <taxon>Tilletiales</taxon>
        <taxon>Tilletiaceae</taxon>
        <taxon>Tilletia</taxon>
    </lineage>
</organism>
<dbReference type="SMART" id="SM00355">
    <property type="entry name" value="ZnF_C2H2"/>
    <property type="match status" value="2"/>
</dbReference>
<dbReference type="GO" id="GO:0008270">
    <property type="term" value="F:zinc ion binding"/>
    <property type="evidence" value="ECO:0007669"/>
    <property type="project" value="UniProtKB-KW"/>
</dbReference>
<feature type="compositionally biased region" description="Gly residues" evidence="6">
    <location>
        <begin position="328"/>
        <end position="341"/>
    </location>
</feature>
<evidence type="ECO:0000256" key="4">
    <source>
        <dbReference type="ARBA" id="ARBA00022833"/>
    </source>
</evidence>
<dbReference type="InterPro" id="IPR036236">
    <property type="entry name" value="Znf_C2H2_sf"/>
</dbReference>
<feature type="compositionally biased region" description="Polar residues" evidence="6">
    <location>
        <begin position="1827"/>
        <end position="1842"/>
    </location>
</feature>
<feature type="region of interest" description="Disordered" evidence="6">
    <location>
        <begin position="1825"/>
        <end position="1849"/>
    </location>
</feature>
<feature type="compositionally biased region" description="Basic and acidic residues" evidence="6">
    <location>
        <begin position="160"/>
        <end position="175"/>
    </location>
</feature>
<feature type="compositionally biased region" description="Acidic residues" evidence="6">
    <location>
        <begin position="399"/>
        <end position="409"/>
    </location>
</feature>
<dbReference type="Gene3D" id="3.30.160.60">
    <property type="entry name" value="Classic Zinc Finger"/>
    <property type="match status" value="2"/>
</dbReference>
<feature type="region of interest" description="Disordered" evidence="6">
    <location>
        <begin position="1465"/>
        <end position="1500"/>
    </location>
</feature>
<dbReference type="SUPFAM" id="SSF57667">
    <property type="entry name" value="beta-beta-alpha zinc fingers"/>
    <property type="match status" value="1"/>
</dbReference>
<evidence type="ECO:0000313" key="11">
    <source>
        <dbReference type="Proteomes" id="UP000836402"/>
    </source>
</evidence>
<feature type="compositionally biased region" description="Basic and acidic residues" evidence="6">
    <location>
        <begin position="597"/>
        <end position="608"/>
    </location>
</feature>
<keyword evidence="4" id="KW-0862">Zinc</keyword>
<feature type="compositionally biased region" description="Polar residues" evidence="6">
    <location>
        <begin position="1357"/>
        <end position="1375"/>
    </location>
</feature>
<evidence type="ECO:0000259" key="7">
    <source>
        <dbReference type="PROSITE" id="PS50157"/>
    </source>
</evidence>
<feature type="compositionally biased region" description="Low complexity" evidence="6">
    <location>
        <begin position="1763"/>
        <end position="1778"/>
    </location>
</feature>
<evidence type="ECO:0000313" key="8">
    <source>
        <dbReference type="EMBL" id="CAD6937059.1"/>
    </source>
</evidence>
<feature type="region of interest" description="Disordered" evidence="6">
    <location>
        <begin position="1206"/>
        <end position="1247"/>
    </location>
</feature>
<keyword evidence="2" id="KW-0677">Repeat</keyword>
<feature type="compositionally biased region" description="Low complexity" evidence="6">
    <location>
        <begin position="285"/>
        <end position="297"/>
    </location>
</feature>
<dbReference type="GO" id="GO:0005634">
    <property type="term" value="C:nucleus"/>
    <property type="evidence" value="ECO:0007669"/>
    <property type="project" value="TreeGrafter"/>
</dbReference>
<dbReference type="GO" id="GO:0000981">
    <property type="term" value="F:DNA-binding transcription factor activity, RNA polymerase II-specific"/>
    <property type="evidence" value="ECO:0007669"/>
    <property type="project" value="UniProtKB-ARBA"/>
</dbReference>
<sequence length="1902" mass="198993">MSSFQLPTARGNVVSILNDQRGGSTSSTDTNLSRPSPTSTQSQPTMATYSHNSSLKRKLVDVDGRPSFTGSSRPSLEPSPSRRRSELAVLNKRPDCVARSSLYGRPPSSVHSFHTQSGSGSGSGSSSRLADVSKSPGPSPLQSAQGGGVMNGQIPAVSEHVQRKDYSVADEHEYAHPLARTGSRTSSGTARAHGSGPTPPRRNPHRSRRSERSLEEAQLADQGDEGESDRARSGNEVAPSGEASQSSLSGVGSGEQITSAEASPPGTASASGSGTGSGATDSVLTSTSGSGTASSASMFDRVGSTGLGRSGLDASTDLSTPDSILGSFGEGSGKFDGAGVGGEKKPGDGGKAGHACPSHYFAGAVEGEGPEVGTQVVAEQEKAKARWHSEWAVAHPGEDELSESEDEEETANRTWLSQIRAGAHGLPYPLRSFGSSDSVTTPLKTLAAVAGAQRELKAKGLEAYPRHERHPGPAERAALDVDAASPPAMDDDRVRHGRLHPHHHPHQHDVHHPQHHHHPQQQQQQEQHRPRHRRQDSSRGSGLTGQKMIRKDNMVSSPEPMDDSEEKRLEDQVDHDGYLQQDGDKHSSQPHQQQQHGRSEQQVHHSDESGVPSRPKLPHLTGTPNGQRSISSAAARLPLPSLSGAGSNSMNTYSKTLPNLARLNLSPHPGMAEPQHQHSHQHGSDGPILDGVMPDRGFLQHRRLPSGHVTEMSSSSLSPGRVKMMELDNQELGSSRRSSASGVSTSHKYLPLAAAASAKHAHPLPINGHGHGKLGVPPFLPPLTSQHHSYPARPSRSSASTQDGSFGMAARGPSIASPALYTHPAHHSAGSHPSRYGAKLHPADPAVLNAASLRSRPLEVRTVQLPSSAYLGSTGESAMPGMMNDGMQQPGPGNGGNAPAPHLVGQMQLGHAFNAQEYYSALPGAPQNFGFQQHQPSSQMMYAEQGPTVTSSAHGLLPPPDGAFPSTIPSSSLPPPGPFATHLPGQLDQGHRLPPLDSSMNGSGGFAGFGPVMGGNAIPPTFPGALLGSSTYLSAPPPPPASYYDLSSNGEPDGIKSTEGQGLPFASDFNKSVMVPANAIAGSSHSNSNTSSTHRLGSGRNERTARSSDPYPTNSRAGAGALAGTSIVLEVPPRTRIVPQKGPDGKKRYPCSFPGCDKTFSTSGHAARHSRIHTGQKPYRCTFPGCKAKFSRQDNSLQHYRTHIIQPKARPRVRREDDSIGSPGPSSSDLRFMPQHPAEDDSMQAEDDDIRSINSDMMTPSVALGRKALEEGTAIAVVHDVLDSKGRKKGETLERMVGAGGKQGQSANHWNGEGTPSGTTDDNSSPPDSSGNGNSGQSSQTRSKSGAPHSHHPPSNLAGSSHESRMSSVGPSTFDHQSERTGRTTEGSTPLNDMQGVVRSEADFALDANLINGHDGTRRTRPVVGNGPARSAYESQMYDRSAPAPMTGHGLVYATDGHPGSRPAAFPQQMAGNGNGNGPAKRNGEPVPLDGPTSILDDFRPSKTRHALISDSGPTWMTTATSNGYGAWPGVAYVSAGPVMPGGATLQPPTEFMPNKDPGTADFSPAHSVQASPNSMRAWQGLNDADHAWEREREERMALYAEAGREAAQTHSDSRMPVANSGSGRVSQPFQPNLPTGNPNWQMNQRPVHCGAHNWSLSLTSNGAGLALDGNLTAAVVAGTAPKFSPHWRSNPAMPSDSNGNGNGVLARPMTTNVISSAVPRPTADSSMSAPPVPSHASAETLSRRQSTVTVPATVPSPNLSASSHSNVNNGGMGNSNSAAPQSRVVLPQNADPVSPTMSTASSALLSLSVLSSAALTATPAHCGPTAGSTNKGPSINGSGSTARLPFSTGRTTSHLERNAEFTHNNNNNNNGPPVTSSSSPTGSRGNSKTGSNLIVTARPLP</sequence>
<feature type="region of interest" description="Disordered" evidence="6">
    <location>
        <begin position="459"/>
        <end position="628"/>
    </location>
</feature>
<feature type="region of interest" description="Disordered" evidence="6">
    <location>
        <begin position="763"/>
        <end position="840"/>
    </location>
</feature>
<evidence type="ECO:0000256" key="5">
    <source>
        <dbReference type="PROSITE-ProRule" id="PRU00042"/>
    </source>
</evidence>
<keyword evidence="3 5" id="KW-0863">Zinc-finger</keyword>
<evidence type="ECO:0000313" key="9">
    <source>
        <dbReference type="EMBL" id="KAE8264242.1"/>
    </source>
</evidence>
<feature type="compositionally biased region" description="Basic and acidic residues" evidence="6">
    <location>
        <begin position="565"/>
        <end position="587"/>
    </location>
</feature>
<reference evidence="8" key="3">
    <citation type="submission" date="2020-10" db="EMBL/GenBank/DDBJ databases">
        <authorList>
            <person name="Sedaghatjoo S."/>
        </authorList>
    </citation>
    <scope>NUCLEOTIDE SEQUENCE</scope>
    <source>
        <strain evidence="8">AZH3</strain>
    </source>
</reference>
<dbReference type="InterPro" id="IPR050329">
    <property type="entry name" value="GLI_C2H2-zinc-finger"/>
</dbReference>
<dbReference type="EMBL" id="CAJHJG010003963">
    <property type="protein sequence ID" value="CAD6937059.1"/>
    <property type="molecule type" value="Genomic_DNA"/>
</dbReference>
<comment type="caution">
    <text evidence="9">The sequence shown here is derived from an EMBL/GenBank/DDBJ whole genome shotgun (WGS) entry which is preliminary data.</text>
</comment>
<evidence type="ECO:0000256" key="3">
    <source>
        <dbReference type="ARBA" id="ARBA00022771"/>
    </source>
</evidence>
<evidence type="ECO:0000256" key="6">
    <source>
        <dbReference type="SAM" id="MobiDB-lite"/>
    </source>
</evidence>
<feature type="compositionally biased region" description="Low complexity" evidence="6">
    <location>
        <begin position="1083"/>
        <end position="1094"/>
    </location>
</feature>
<feature type="compositionally biased region" description="Basic residues" evidence="6">
    <location>
        <begin position="495"/>
        <end position="506"/>
    </location>
</feature>
<dbReference type="Proteomes" id="UP000836402">
    <property type="component" value="Unassembled WGS sequence"/>
</dbReference>
<reference evidence="9" key="1">
    <citation type="submission" date="2016-04" db="EMBL/GenBank/DDBJ databases">
        <authorList>
            <person name="Nguyen H.D."/>
            <person name="Kesanakurti P."/>
            <person name="Cullis J."/>
            <person name="Levesque C.A."/>
            <person name="Hambleton S."/>
        </authorList>
    </citation>
    <scope>NUCLEOTIDE SEQUENCE</scope>
    <source>
        <strain evidence="9">DAOMC 238032</strain>
    </source>
</reference>
<feature type="region of interest" description="Disordered" evidence="6">
    <location>
        <begin position="661"/>
        <end position="690"/>
    </location>
</feature>
<feature type="compositionally biased region" description="Polar residues" evidence="6">
    <location>
        <begin position="1738"/>
        <end position="1762"/>
    </location>
</feature>
<keyword evidence="11" id="KW-1185">Reference proteome</keyword>
<dbReference type="PANTHER" id="PTHR19818">
    <property type="entry name" value="ZINC FINGER PROTEIN ZIC AND GLI"/>
    <property type="match status" value="1"/>
</dbReference>
<feature type="compositionally biased region" description="Polar residues" evidence="6">
    <location>
        <begin position="1620"/>
        <end position="1638"/>
    </location>
</feature>
<protein>
    <recommendedName>
        <fullName evidence="7">C2H2-type domain-containing protein</fullName>
    </recommendedName>
</protein>
<dbReference type="GO" id="GO:0045944">
    <property type="term" value="P:positive regulation of transcription by RNA polymerase II"/>
    <property type="evidence" value="ECO:0007669"/>
    <property type="project" value="UniProtKB-ARBA"/>
</dbReference>
<feature type="compositionally biased region" description="Low complexity" evidence="6">
    <location>
        <begin position="35"/>
        <end position="45"/>
    </location>
</feature>
<dbReference type="PROSITE" id="PS00028">
    <property type="entry name" value="ZINC_FINGER_C2H2_1"/>
    <property type="match status" value="2"/>
</dbReference>
<feature type="region of interest" description="Disordered" evidence="6">
    <location>
        <begin position="1862"/>
        <end position="1902"/>
    </location>
</feature>
<feature type="region of interest" description="Disordered" evidence="6">
    <location>
        <begin position="1606"/>
        <end position="1638"/>
    </location>
</feature>
<feature type="compositionally biased region" description="Low complexity" evidence="6">
    <location>
        <begin position="1863"/>
        <end position="1888"/>
    </location>
</feature>
<dbReference type="GO" id="GO:0000978">
    <property type="term" value="F:RNA polymerase II cis-regulatory region sequence-specific DNA binding"/>
    <property type="evidence" value="ECO:0007669"/>
    <property type="project" value="TreeGrafter"/>
</dbReference>
<feature type="compositionally biased region" description="Low complexity" evidence="6">
    <location>
        <begin position="1220"/>
        <end position="1229"/>
    </location>
</feature>
<keyword evidence="1" id="KW-0479">Metal-binding</keyword>
<name>A0A177V837_9BASI</name>
<feature type="region of interest" description="Disordered" evidence="6">
    <location>
        <begin position="394"/>
        <end position="413"/>
    </location>
</feature>
<feature type="region of interest" description="Disordered" evidence="6">
    <location>
        <begin position="1687"/>
        <end position="1780"/>
    </location>
</feature>
<evidence type="ECO:0000313" key="10">
    <source>
        <dbReference type="Proteomes" id="UP000077671"/>
    </source>
</evidence>
<dbReference type="PANTHER" id="PTHR19818:SF139">
    <property type="entry name" value="PAIR-RULE PROTEIN ODD-PAIRED"/>
    <property type="match status" value="1"/>
</dbReference>
<reference evidence="9" key="2">
    <citation type="journal article" date="2019" name="IMA Fungus">
        <title>Genome sequencing and comparison of five Tilletia species to identify candidate genes for the detection of regulated species infecting wheat.</title>
        <authorList>
            <person name="Nguyen H.D.T."/>
            <person name="Sultana T."/>
            <person name="Kesanakurti P."/>
            <person name="Hambleton S."/>
        </authorList>
    </citation>
    <scope>NUCLEOTIDE SEQUENCE</scope>
    <source>
        <strain evidence="9">DAOMC 238032</strain>
    </source>
</reference>
<accession>A0A177V837</accession>
<feature type="compositionally biased region" description="Low complexity" evidence="6">
    <location>
        <begin position="1314"/>
        <end position="1340"/>
    </location>
</feature>
<feature type="domain" description="C2H2-type" evidence="7">
    <location>
        <begin position="1149"/>
        <end position="1178"/>
    </location>
</feature>
<dbReference type="Proteomes" id="UP000077671">
    <property type="component" value="Unassembled WGS sequence"/>
</dbReference>
<dbReference type="EMBL" id="LWDD02000080">
    <property type="protein sequence ID" value="KAE8264242.1"/>
    <property type="molecule type" value="Genomic_DNA"/>
</dbReference>
<feature type="region of interest" description="Disordered" evidence="6">
    <location>
        <begin position="1298"/>
        <end position="1395"/>
    </location>
</feature>
<feature type="region of interest" description="Disordered" evidence="6">
    <location>
        <begin position="1"/>
        <end position="354"/>
    </location>
</feature>
<dbReference type="FunFam" id="3.30.160.60:FF:000072">
    <property type="entry name" value="zinc finger protein 143 isoform X1"/>
    <property type="match status" value="1"/>
</dbReference>
<dbReference type="PROSITE" id="PS50157">
    <property type="entry name" value="ZINC_FINGER_C2H2_2"/>
    <property type="match status" value="2"/>
</dbReference>
<feature type="compositionally biased region" description="Polar residues" evidence="6">
    <location>
        <begin position="15"/>
        <end position="34"/>
    </location>
</feature>
<feature type="compositionally biased region" description="Low complexity" evidence="6">
    <location>
        <begin position="787"/>
        <end position="800"/>
    </location>
</feature>
<feature type="region of interest" description="Disordered" evidence="6">
    <location>
        <begin position="1080"/>
        <end position="1120"/>
    </location>
</feature>
<evidence type="ECO:0000256" key="2">
    <source>
        <dbReference type="ARBA" id="ARBA00022737"/>
    </source>
</evidence>
<dbReference type="InterPro" id="IPR013087">
    <property type="entry name" value="Znf_C2H2_type"/>
</dbReference>
<evidence type="ECO:0000256" key="1">
    <source>
        <dbReference type="ARBA" id="ARBA00022723"/>
    </source>
</evidence>
<feature type="compositionally biased region" description="Basic and acidic residues" evidence="6">
    <location>
        <begin position="459"/>
        <end position="479"/>
    </location>
</feature>
<proteinExistence type="predicted"/>